<feature type="chain" id="PRO_5041657022" description="Secreted protein" evidence="1">
    <location>
        <begin position="19"/>
        <end position="108"/>
    </location>
</feature>
<evidence type="ECO:0000313" key="3">
    <source>
        <dbReference type="WBParaSite" id="TREG1_18150.1"/>
    </source>
</evidence>
<dbReference type="AlphaFoldDB" id="A0AA85JEL5"/>
<evidence type="ECO:0008006" key="4">
    <source>
        <dbReference type="Google" id="ProtNLM"/>
    </source>
</evidence>
<organism evidence="2 3">
    <name type="scientific">Trichobilharzia regenti</name>
    <name type="common">Nasal bird schistosome</name>
    <dbReference type="NCBI Taxonomy" id="157069"/>
    <lineage>
        <taxon>Eukaryota</taxon>
        <taxon>Metazoa</taxon>
        <taxon>Spiralia</taxon>
        <taxon>Lophotrochozoa</taxon>
        <taxon>Platyhelminthes</taxon>
        <taxon>Trematoda</taxon>
        <taxon>Digenea</taxon>
        <taxon>Strigeidida</taxon>
        <taxon>Schistosomatoidea</taxon>
        <taxon>Schistosomatidae</taxon>
        <taxon>Trichobilharzia</taxon>
    </lineage>
</organism>
<keyword evidence="2" id="KW-1185">Reference proteome</keyword>
<sequence length="108" mass="11937">MLLLPTCCFSLAYLPVCGKSDIYHRRHPHPPIFLCGFILCLSPRCPLSVCRIIQSTTIRKIIADNDQPVCLTPVFASKDSVGFPLCITWHAASSCNCWMRCIIVGGSP</sequence>
<accession>A0AA85JEL5</accession>
<reference evidence="2" key="1">
    <citation type="submission" date="2022-06" db="EMBL/GenBank/DDBJ databases">
        <authorList>
            <person name="Berger JAMES D."/>
            <person name="Berger JAMES D."/>
        </authorList>
    </citation>
    <scope>NUCLEOTIDE SEQUENCE [LARGE SCALE GENOMIC DNA]</scope>
</reference>
<keyword evidence="1" id="KW-0732">Signal</keyword>
<proteinExistence type="predicted"/>
<dbReference type="WBParaSite" id="TREG1_18150.1">
    <property type="protein sequence ID" value="TREG1_18150.1"/>
    <property type="gene ID" value="TREG1_18150"/>
</dbReference>
<name>A0AA85JEL5_TRIRE</name>
<dbReference type="Proteomes" id="UP000050795">
    <property type="component" value="Unassembled WGS sequence"/>
</dbReference>
<reference evidence="3" key="2">
    <citation type="submission" date="2023-11" db="UniProtKB">
        <authorList>
            <consortium name="WormBaseParasite"/>
        </authorList>
    </citation>
    <scope>IDENTIFICATION</scope>
</reference>
<evidence type="ECO:0000313" key="2">
    <source>
        <dbReference type="Proteomes" id="UP000050795"/>
    </source>
</evidence>
<evidence type="ECO:0000256" key="1">
    <source>
        <dbReference type="SAM" id="SignalP"/>
    </source>
</evidence>
<protein>
    <recommendedName>
        <fullName evidence="4">Secreted protein</fullName>
    </recommendedName>
</protein>
<feature type="signal peptide" evidence="1">
    <location>
        <begin position="1"/>
        <end position="18"/>
    </location>
</feature>